<protein>
    <submittedName>
        <fullName evidence="2">OmpA/MotB domain-containing protein</fullName>
    </submittedName>
</protein>
<dbReference type="PRINTS" id="PR01023">
    <property type="entry name" value="NAFLGMOTY"/>
</dbReference>
<dbReference type="Gene3D" id="3.30.1330.60">
    <property type="entry name" value="OmpA-like domain"/>
    <property type="match status" value="1"/>
</dbReference>
<feature type="domain" description="OmpA-like" evidence="1">
    <location>
        <begin position="1"/>
        <end position="73"/>
    </location>
</feature>
<dbReference type="EMBL" id="AUZX01001898">
    <property type="protein sequence ID" value="EQD77955.1"/>
    <property type="molecule type" value="Genomic_DNA"/>
</dbReference>
<dbReference type="PROSITE" id="PS51123">
    <property type="entry name" value="OMPA_2"/>
    <property type="match status" value="1"/>
</dbReference>
<dbReference type="InterPro" id="IPR006665">
    <property type="entry name" value="OmpA-like"/>
</dbReference>
<reference evidence="2" key="2">
    <citation type="journal article" date="2014" name="ISME J.">
        <title>Microbial stratification in low pH oxic and suboxic macroscopic growths along an acid mine drainage.</title>
        <authorList>
            <person name="Mendez-Garcia C."/>
            <person name="Mesa V."/>
            <person name="Sprenger R.R."/>
            <person name="Richter M."/>
            <person name="Diez M.S."/>
            <person name="Solano J."/>
            <person name="Bargiela R."/>
            <person name="Golyshina O.V."/>
            <person name="Manteca A."/>
            <person name="Ramos J.L."/>
            <person name="Gallego J.R."/>
            <person name="Llorente I."/>
            <person name="Martins Dos Santos V.A."/>
            <person name="Jensen O.N."/>
            <person name="Pelaez A.I."/>
            <person name="Sanchez J."/>
            <person name="Ferrer M."/>
        </authorList>
    </citation>
    <scope>NUCLEOTIDE SEQUENCE</scope>
</reference>
<sequence>MIGYTDDTGSAAANLVLSRQRAQAVAQTLVAHGVRASRIHVEGRGEADPIASNATPEGRARNRRVVVILRGVNG</sequence>
<accession>T1D6N5</accession>
<dbReference type="CDD" id="cd07185">
    <property type="entry name" value="OmpA_C-like"/>
    <property type="match status" value="1"/>
</dbReference>
<name>T1D6N5_9ZZZZ</name>
<gene>
    <name evidence="2" type="ORF">B1A_02558</name>
</gene>
<reference evidence="2" key="1">
    <citation type="submission" date="2013-08" db="EMBL/GenBank/DDBJ databases">
        <authorList>
            <person name="Mendez C."/>
            <person name="Richter M."/>
            <person name="Ferrer M."/>
            <person name="Sanchez J."/>
        </authorList>
    </citation>
    <scope>NUCLEOTIDE SEQUENCE</scope>
</reference>
<dbReference type="AlphaFoldDB" id="T1D6N5"/>
<dbReference type="InterPro" id="IPR036737">
    <property type="entry name" value="OmpA-like_sf"/>
</dbReference>
<dbReference type="Pfam" id="PF00691">
    <property type="entry name" value="OmpA"/>
    <property type="match status" value="1"/>
</dbReference>
<comment type="caution">
    <text evidence="2">The sequence shown here is derived from an EMBL/GenBank/DDBJ whole genome shotgun (WGS) entry which is preliminary data.</text>
</comment>
<dbReference type="PANTHER" id="PTHR30329">
    <property type="entry name" value="STATOR ELEMENT OF FLAGELLAR MOTOR COMPLEX"/>
    <property type="match status" value="1"/>
</dbReference>
<dbReference type="SUPFAM" id="SSF103088">
    <property type="entry name" value="OmpA-like"/>
    <property type="match status" value="1"/>
</dbReference>
<evidence type="ECO:0000313" key="2">
    <source>
        <dbReference type="EMBL" id="EQD77955.1"/>
    </source>
</evidence>
<dbReference type="PANTHER" id="PTHR30329:SF21">
    <property type="entry name" value="LIPOPROTEIN YIAD-RELATED"/>
    <property type="match status" value="1"/>
</dbReference>
<evidence type="ECO:0000259" key="1">
    <source>
        <dbReference type="PROSITE" id="PS51123"/>
    </source>
</evidence>
<dbReference type="InterPro" id="IPR050330">
    <property type="entry name" value="Bact_OuterMem_StrucFunc"/>
</dbReference>
<organism evidence="2">
    <name type="scientific">mine drainage metagenome</name>
    <dbReference type="NCBI Taxonomy" id="410659"/>
    <lineage>
        <taxon>unclassified sequences</taxon>
        <taxon>metagenomes</taxon>
        <taxon>ecological metagenomes</taxon>
    </lineage>
</organism>
<proteinExistence type="predicted"/>